<proteinExistence type="predicted"/>
<protein>
    <recommendedName>
        <fullName evidence="2">eCIS core domain-containing protein</fullName>
    </recommendedName>
</protein>
<dbReference type="Pfam" id="PF13699">
    <property type="entry name" value="eCIS_core"/>
    <property type="match status" value="1"/>
</dbReference>
<feature type="region of interest" description="Disordered" evidence="1">
    <location>
        <begin position="570"/>
        <end position="592"/>
    </location>
</feature>
<feature type="region of interest" description="Disordered" evidence="1">
    <location>
        <begin position="968"/>
        <end position="992"/>
    </location>
</feature>
<dbReference type="STRING" id="56107.Cylst_4488"/>
<feature type="compositionally biased region" description="Polar residues" evidence="1">
    <location>
        <begin position="421"/>
        <end position="433"/>
    </location>
</feature>
<dbReference type="OrthoDB" id="292792at2"/>
<organism evidence="3 4">
    <name type="scientific">Cylindrospermum stagnale PCC 7417</name>
    <dbReference type="NCBI Taxonomy" id="56107"/>
    <lineage>
        <taxon>Bacteria</taxon>
        <taxon>Bacillati</taxon>
        <taxon>Cyanobacteriota</taxon>
        <taxon>Cyanophyceae</taxon>
        <taxon>Nostocales</taxon>
        <taxon>Nostocaceae</taxon>
        <taxon>Cylindrospermum</taxon>
    </lineage>
</organism>
<feature type="region of interest" description="Disordered" evidence="1">
    <location>
        <begin position="272"/>
        <end position="441"/>
    </location>
</feature>
<keyword evidence="4" id="KW-1185">Reference proteome</keyword>
<feature type="domain" description="eCIS core" evidence="2">
    <location>
        <begin position="202"/>
        <end position="275"/>
    </location>
</feature>
<dbReference type="Proteomes" id="UP000010475">
    <property type="component" value="Chromosome"/>
</dbReference>
<feature type="region of interest" description="Disordered" evidence="1">
    <location>
        <begin position="1"/>
        <end position="77"/>
    </location>
</feature>
<feature type="compositionally biased region" description="Gly residues" evidence="1">
    <location>
        <begin position="895"/>
        <end position="904"/>
    </location>
</feature>
<feature type="region of interest" description="Disordered" evidence="1">
    <location>
        <begin position="637"/>
        <end position="692"/>
    </location>
</feature>
<feature type="region of interest" description="Disordered" evidence="1">
    <location>
        <begin position="894"/>
        <end position="913"/>
    </location>
</feature>
<evidence type="ECO:0000313" key="3">
    <source>
        <dbReference type="EMBL" id="AFZ26567.1"/>
    </source>
</evidence>
<dbReference type="HOGENOM" id="CLU_250178_0_0_3"/>
<feature type="compositionally biased region" description="Polar residues" evidence="1">
    <location>
        <begin position="15"/>
        <end position="40"/>
    </location>
</feature>
<sequence length="1524" mass="164129">MKLTRLQPGDMYQQEPVSSNPVAIQPQANTDLSPAQNTTLEPFEKADEVSNEAVEIQRLSESGDNGDDDANSPNGGTIQRACSLCDSEKSLLQTKLTIGAPGDKYEQEADSMAEQVMSMDTPTVQQQPIGHQGEEQEESIQRQPIATSITPLVQRFTEVIQRLTEEKLQAKAAVQTKGEGGASRATPDLESRLTSQKGGGTPLDKETRSFMEPRFGSDLSQVRVHTNSTAVQMNKELGAQAFTHGNDIFYGAGKTPGQNALTAHELTHTIQQTGGVQLRRQPEKDNKQPRLSQKNPHTIQNKLTTDIQPRIQRKTDPGQILEQLKNTPPSNASTAYDTAQANSATAWSEQKQELEASIPQIPAPTGLPAKNSLVKQPPQTAVKADNNKEPLLPKGEKVPVAPNRTSQSDANVQIAPPRPITPTQIAGGNTAKTGETADSKPDAQVAASAQNALNSVNLDSSQISTQAGTAPTVNLTDAAINPAQLDSEQQTANQQVQQQKAKSAQEINKDYGENDIFPKSSDETIKANKQLTLAEFPGAKGGKQPTIPPEIAANLDQSLAPQFQQRIGGEQEKYIVGKNKFDQDTAKSRTDADTEIAKLNQDTSQQQLESQKQAQSQVTAAKLEWQTELDNADKDYQDKAGKATTEQKGKIDAEKLKGDAEASKHLADAEKEAEQKKQTAENEAQQKKDEGQKKSGGFLGWLADQAAALIDGIKQAVSFIYDKLREGIKFIFEAAKKLAIAAIELAQKAITTLIQAYGEILKGIVNLVFAAFPEIAKRINNKIDQAVNTAVQAVNTAADLLKKGVAAALDFLANTLDSLLKLVQDIYNGIFTVIGMIIRGEFGELIKNLTNLVEAAAAAPPQFETAGLEELLGGNLDEPLSPAELAQAGIAAPGANGGAMGEGGTNAELPQAPWTQDNVGVDAVENNMQLSPELMAELMQQTKGEGEVELGASNDTSRTMEAIMSEATGGKEGEVQEGEVQEQKNPDDGLSPKQRAEVRWNLMKTGISQWWSNNWPTVLLGTTAAIGGFIALNVATGGAITAALPAIMSVVGPLFAGVTIAQIGGHIRDYLAKGWAGDIQGGGKSLAKGLAAGAIELVSYLTFKAGGAALKGAKAAAKGGVKLAKGAMNLVTKGAKFIIEKGKVLFKGIAGTALGKGFKRLKELGAALLERMRFKKLRIRVENRRFKLEGEINPWVLLATGELQYYDAKDLTRSGTGKGKYQLGEKFTTRGGDTGIVVGSSKKLSSSVEELNRYLPTLQTIVDGNGIPRSQIPDLYDFLGSKGLKYLANKTDDEVLAAFKAVQLEKLDSGHSLFSHGPQVSHPKMKERLKTGWAPEGWEQPRRWSPTGGSSKFTSFKDWLQTRENVFDAVKAKYGFDPRGNTPPPPGVPNPIRLTVKHKDAVGVGHLGHPNSKYRSHILRSPSSGTVRQVSPGTPGAVNKHYKLFEPSYKGSNLREATGGKDKFNLFNQTQFSGKTDITSTVIEWDGHRWKYISHFPDSKVEFQQVSGSWTLIPKTVTIDYVVP</sequence>
<name>K9X4K5_9NOST</name>
<evidence type="ECO:0000256" key="1">
    <source>
        <dbReference type="SAM" id="MobiDB-lite"/>
    </source>
</evidence>
<dbReference type="PATRIC" id="fig|56107.3.peg.4926"/>
<feature type="region of interest" description="Disordered" evidence="1">
    <location>
        <begin position="174"/>
        <end position="208"/>
    </location>
</feature>
<dbReference type="RefSeq" id="WP_015209808.1">
    <property type="nucleotide sequence ID" value="NC_019757.1"/>
</dbReference>
<gene>
    <name evidence="3" type="ORF">Cylst_4488</name>
</gene>
<evidence type="ECO:0000313" key="4">
    <source>
        <dbReference type="Proteomes" id="UP000010475"/>
    </source>
</evidence>
<dbReference type="eggNOG" id="COG3064">
    <property type="taxonomic scope" value="Bacteria"/>
</dbReference>
<feature type="compositionally biased region" description="Polar residues" evidence="1">
    <location>
        <begin position="289"/>
        <end position="307"/>
    </location>
</feature>
<reference evidence="3 4" key="1">
    <citation type="submission" date="2012-06" db="EMBL/GenBank/DDBJ databases">
        <title>Finished chromosome of genome of Cylindrospermum stagnale PCC 7417.</title>
        <authorList>
            <consortium name="US DOE Joint Genome Institute"/>
            <person name="Gugger M."/>
            <person name="Coursin T."/>
            <person name="Rippka R."/>
            <person name="Tandeau De Marsac N."/>
            <person name="Huntemann M."/>
            <person name="Wei C.-L."/>
            <person name="Han J."/>
            <person name="Detter J.C."/>
            <person name="Han C."/>
            <person name="Tapia R."/>
            <person name="Chen A."/>
            <person name="Kyrpides N."/>
            <person name="Mavromatis K."/>
            <person name="Markowitz V."/>
            <person name="Szeto E."/>
            <person name="Ivanova N."/>
            <person name="Pagani I."/>
            <person name="Pati A."/>
            <person name="Goodwin L."/>
            <person name="Nordberg H.P."/>
            <person name="Cantor M.N."/>
            <person name="Hua S.X."/>
            <person name="Woyke T."/>
            <person name="Kerfeld C.A."/>
        </authorList>
    </citation>
    <scope>NUCLEOTIDE SEQUENCE [LARGE SCALE GENOMIC DNA]</scope>
    <source>
        <strain evidence="3 4">PCC 7417</strain>
    </source>
</reference>
<feature type="compositionally biased region" description="Polar residues" evidence="1">
    <location>
        <begin position="324"/>
        <end position="349"/>
    </location>
</feature>
<dbReference type="KEGG" id="csg:Cylst_4488"/>
<accession>K9X4K5</accession>
<dbReference type="InterPro" id="IPR025295">
    <property type="entry name" value="eCIS_core_dom"/>
</dbReference>
<dbReference type="EMBL" id="CP003642">
    <property type="protein sequence ID" value="AFZ26567.1"/>
    <property type="molecule type" value="Genomic_DNA"/>
</dbReference>
<evidence type="ECO:0000259" key="2">
    <source>
        <dbReference type="Pfam" id="PF13699"/>
    </source>
</evidence>